<accession>A0A199NTQ3</accession>
<dbReference type="AlphaFoldDB" id="A0A199NTQ3"/>
<evidence type="ECO:0000313" key="4">
    <source>
        <dbReference type="Proteomes" id="UP000053171"/>
    </source>
</evidence>
<evidence type="ECO:0000313" key="3">
    <source>
        <dbReference type="EMBL" id="OAX52287.1"/>
    </source>
</evidence>
<dbReference type="InterPro" id="IPR049790">
    <property type="entry name" value="Rv3655c/TadE"/>
</dbReference>
<evidence type="ECO:0000256" key="1">
    <source>
        <dbReference type="SAM" id="MobiDB-lite"/>
    </source>
</evidence>
<dbReference type="NCBIfam" id="NF041390">
    <property type="entry name" value="TadE_Rv3655c"/>
    <property type="match status" value="1"/>
</dbReference>
<dbReference type="Proteomes" id="UP000053171">
    <property type="component" value="Unassembled WGS sequence"/>
</dbReference>
<sequence length="142" mass="14262">MGHRNGPGPVHTGPGPAHPTEIERGSATAEFAVVLPCIVLLLAVVLGAGACAATSVRAEEAARLAARSLARGDPPAEAQRTAREIIGAEARIGVATTGDSATVSVRTRAPGIIGAWGGLEITAEATTRVDSARADAAREAQP</sequence>
<gene>
    <name evidence="3" type="ORF">AN277_0203830</name>
</gene>
<keyword evidence="2" id="KW-1133">Transmembrane helix</keyword>
<name>A0A199NTQ3_9MICC</name>
<keyword evidence="2" id="KW-0472">Membrane</keyword>
<proteinExistence type="predicted"/>
<protein>
    <recommendedName>
        <fullName evidence="5">Pilus assembly protein TadE</fullName>
    </recommendedName>
</protein>
<comment type="caution">
    <text evidence="3">The sequence shown here is derived from an EMBL/GenBank/DDBJ whole genome shotgun (WGS) entry which is preliminary data.</text>
</comment>
<dbReference type="RefSeq" id="WP_058731158.1">
    <property type="nucleotide sequence ID" value="NZ_JAIUDH010000011.1"/>
</dbReference>
<feature type="region of interest" description="Disordered" evidence="1">
    <location>
        <begin position="1"/>
        <end position="22"/>
    </location>
</feature>
<keyword evidence="2" id="KW-0812">Transmembrane</keyword>
<organism evidence="3 4">
    <name type="scientific">Rothia kristinae</name>
    <dbReference type="NCBI Taxonomy" id="37923"/>
    <lineage>
        <taxon>Bacteria</taxon>
        <taxon>Bacillati</taxon>
        <taxon>Actinomycetota</taxon>
        <taxon>Actinomycetes</taxon>
        <taxon>Micrococcales</taxon>
        <taxon>Micrococcaceae</taxon>
        <taxon>Rothia</taxon>
    </lineage>
</organism>
<feature type="transmembrane region" description="Helical" evidence="2">
    <location>
        <begin position="31"/>
        <end position="53"/>
    </location>
</feature>
<keyword evidence="4" id="KW-1185">Reference proteome</keyword>
<evidence type="ECO:0008006" key="5">
    <source>
        <dbReference type="Google" id="ProtNLM"/>
    </source>
</evidence>
<reference evidence="3" key="1">
    <citation type="submission" date="2016-06" db="EMBL/GenBank/DDBJ databases">
        <title>Identification of putative biosynthetic pathways for the production of bioactive secondary metabolites by the marine actinomycete Kocuria kristinae RUTW2-3.</title>
        <authorList>
            <person name="Waterworth S.C."/>
            <person name="Walmsley T.A."/>
            <person name="Matongo T."/>
            <person name="Davies-Coleman M.T."/>
            <person name="Dorrington R.A."/>
        </authorList>
    </citation>
    <scope>NUCLEOTIDE SEQUENCE [LARGE SCALE GENOMIC DNA]</scope>
    <source>
        <strain evidence="3">RUTW2-3</strain>
    </source>
</reference>
<dbReference type="EMBL" id="LJBJ02000005">
    <property type="protein sequence ID" value="OAX52287.1"/>
    <property type="molecule type" value="Genomic_DNA"/>
</dbReference>
<evidence type="ECO:0000256" key="2">
    <source>
        <dbReference type="SAM" id="Phobius"/>
    </source>
</evidence>
<dbReference type="STRING" id="37923.BK826_01500"/>